<accession>A0ABY5MR49</accession>
<organism evidence="1 2">
    <name type="scientific">Nitratireductor thuwali</name>
    <dbReference type="NCBI Taxonomy" id="2267699"/>
    <lineage>
        <taxon>Bacteria</taxon>
        <taxon>Pseudomonadati</taxon>
        <taxon>Pseudomonadota</taxon>
        <taxon>Alphaproteobacteria</taxon>
        <taxon>Hyphomicrobiales</taxon>
        <taxon>Phyllobacteriaceae</taxon>
        <taxon>Nitratireductor</taxon>
    </lineage>
</organism>
<name>A0ABY5MR49_9HYPH</name>
<reference evidence="1 2" key="1">
    <citation type="submission" date="2018-07" db="EMBL/GenBank/DDBJ databases">
        <title>Genome sequence of Nitratireductor thuwali#1536.</title>
        <authorList>
            <person name="Michoud G."/>
            <person name="Merlino G."/>
            <person name="Sefrji F.O."/>
            <person name="Daffonchio D."/>
        </authorList>
    </citation>
    <scope>NUCLEOTIDE SEQUENCE [LARGE SCALE GENOMIC DNA]</scope>
    <source>
        <strain evidence="2">Nit1536</strain>
    </source>
</reference>
<evidence type="ECO:0000313" key="2">
    <source>
        <dbReference type="Proteomes" id="UP001342418"/>
    </source>
</evidence>
<sequence length="42" mass="4755">MVMEGAVTIARHEAMTYRAHKWRPRGLDEQKAIAAMGGQQEE</sequence>
<gene>
    <name evidence="1" type="ORF">NTH_03583</name>
</gene>
<dbReference type="EMBL" id="CP030941">
    <property type="protein sequence ID" value="UUP19093.1"/>
    <property type="molecule type" value="Genomic_DNA"/>
</dbReference>
<keyword evidence="2" id="KW-1185">Reference proteome</keyword>
<proteinExistence type="predicted"/>
<dbReference type="Proteomes" id="UP001342418">
    <property type="component" value="Chromosome"/>
</dbReference>
<evidence type="ECO:0000313" key="1">
    <source>
        <dbReference type="EMBL" id="UUP19093.1"/>
    </source>
</evidence>
<protein>
    <submittedName>
        <fullName evidence="1">Uncharacterized protein</fullName>
    </submittedName>
</protein>